<organism evidence="2 3">
    <name type="scientific">Helianthus annuus</name>
    <name type="common">Common sunflower</name>
    <dbReference type="NCBI Taxonomy" id="4232"/>
    <lineage>
        <taxon>Eukaryota</taxon>
        <taxon>Viridiplantae</taxon>
        <taxon>Streptophyta</taxon>
        <taxon>Embryophyta</taxon>
        <taxon>Tracheophyta</taxon>
        <taxon>Spermatophyta</taxon>
        <taxon>Magnoliopsida</taxon>
        <taxon>eudicotyledons</taxon>
        <taxon>Gunneridae</taxon>
        <taxon>Pentapetalae</taxon>
        <taxon>asterids</taxon>
        <taxon>campanulids</taxon>
        <taxon>Asterales</taxon>
        <taxon>Asteraceae</taxon>
        <taxon>Asteroideae</taxon>
        <taxon>Heliantheae alliance</taxon>
        <taxon>Heliantheae</taxon>
        <taxon>Helianthus</taxon>
    </lineage>
</organism>
<dbReference type="Proteomes" id="UP000215914">
    <property type="component" value="Chromosome 12"/>
</dbReference>
<evidence type="ECO:0000313" key="2">
    <source>
        <dbReference type="EMBL" id="OTG06190.1"/>
    </source>
</evidence>
<keyword evidence="3" id="KW-1185">Reference proteome</keyword>
<evidence type="ECO:0000256" key="1">
    <source>
        <dbReference type="SAM" id="MobiDB-lite"/>
    </source>
</evidence>
<dbReference type="InParanoid" id="A0A251T4X6"/>
<feature type="region of interest" description="Disordered" evidence="1">
    <location>
        <begin position="20"/>
        <end position="50"/>
    </location>
</feature>
<name>A0A251T4X6_HELAN</name>
<evidence type="ECO:0000313" key="3">
    <source>
        <dbReference type="Proteomes" id="UP000215914"/>
    </source>
</evidence>
<protein>
    <submittedName>
        <fullName evidence="2">Uncharacterized protein</fullName>
    </submittedName>
</protein>
<dbReference type="AlphaFoldDB" id="A0A251T4X6"/>
<dbReference type="EMBL" id="CM007901">
    <property type="protein sequence ID" value="OTG06190.1"/>
    <property type="molecule type" value="Genomic_DNA"/>
</dbReference>
<sequence>MLQFLFSWFIIDHPISFSRTQKRERERKRYGVRERKEELQEERENGDGSC</sequence>
<feature type="compositionally biased region" description="Basic and acidic residues" evidence="1">
    <location>
        <begin position="21"/>
        <end position="50"/>
    </location>
</feature>
<reference evidence="3" key="1">
    <citation type="journal article" date="2017" name="Nature">
        <title>The sunflower genome provides insights into oil metabolism, flowering and Asterid evolution.</title>
        <authorList>
            <person name="Badouin H."/>
            <person name="Gouzy J."/>
            <person name="Grassa C.J."/>
            <person name="Murat F."/>
            <person name="Staton S.E."/>
            <person name="Cottret L."/>
            <person name="Lelandais-Briere C."/>
            <person name="Owens G.L."/>
            <person name="Carrere S."/>
            <person name="Mayjonade B."/>
            <person name="Legrand L."/>
            <person name="Gill N."/>
            <person name="Kane N.C."/>
            <person name="Bowers J.E."/>
            <person name="Hubner S."/>
            <person name="Bellec A."/>
            <person name="Berard A."/>
            <person name="Berges H."/>
            <person name="Blanchet N."/>
            <person name="Boniface M.C."/>
            <person name="Brunel D."/>
            <person name="Catrice O."/>
            <person name="Chaidir N."/>
            <person name="Claudel C."/>
            <person name="Donnadieu C."/>
            <person name="Faraut T."/>
            <person name="Fievet G."/>
            <person name="Helmstetter N."/>
            <person name="King M."/>
            <person name="Knapp S.J."/>
            <person name="Lai Z."/>
            <person name="Le Paslier M.C."/>
            <person name="Lippi Y."/>
            <person name="Lorenzon L."/>
            <person name="Mandel J.R."/>
            <person name="Marage G."/>
            <person name="Marchand G."/>
            <person name="Marquand E."/>
            <person name="Bret-Mestries E."/>
            <person name="Morien E."/>
            <person name="Nambeesan S."/>
            <person name="Nguyen T."/>
            <person name="Pegot-Espagnet P."/>
            <person name="Pouilly N."/>
            <person name="Raftis F."/>
            <person name="Sallet E."/>
            <person name="Schiex T."/>
            <person name="Thomas J."/>
            <person name="Vandecasteele C."/>
            <person name="Vares D."/>
            <person name="Vear F."/>
            <person name="Vautrin S."/>
            <person name="Crespi M."/>
            <person name="Mangin B."/>
            <person name="Burke J.M."/>
            <person name="Salse J."/>
            <person name="Munos S."/>
            <person name="Vincourt P."/>
            <person name="Rieseberg L.H."/>
            <person name="Langlade N.B."/>
        </authorList>
    </citation>
    <scope>NUCLEOTIDE SEQUENCE [LARGE SCALE GENOMIC DNA]</scope>
    <source>
        <strain evidence="3">cv. SF193</strain>
    </source>
</reference>
<gene>
    <name evidence="2" type="ORF">HannXRQ_Chr12g0381971</name>
</gene>
<proteinExistence type="predicted"/>
<accession>A0A251T4X6</accession>